<feature type="transmembrane region" description="Helical" evidence="6">
    <location>
        <begin position="20"/>
        <end position="42"/>
    </location>
</feature>
<feature type="transmembrane region" description="Helical" evidence="6">
    <location>
        <begin position="430"/>
        <end position="454"/>
    </location>
</feature>
<evidence type="ECO:0000256" key="3">
    <source>
        <dbReference type="ARBA" id="ARBA00022692"/>
    </source>
</evidence>
<evidence type="ECO:0000256" key="5">
    <source>
        <dbReference type="ARBA" id="ARBA00023136"/>
    </source>
</evidence>
<reference evidence="9 10" key="1">
    <citation type="submission" date="2018-11" db="EMBL/GenBank/DDBJ databases">
        <title>Draft genome sequence of Ferruginibacter sp. BO-59.</title>
        <authorList>
            <person name="Im W.T."/>
        </authorList>
    </citation>
    <scope>NUCLEOTIDE SEQUENCE [LARGE SCALE GENOMIC DNA]</scope>
    <source>
        <strain evidence="9 10">BO-59</strain>
    </source>
</reference>
<evidence type="ECO:0000313" key="10">
    <source>
        <dbReference type="Proteomes" id="UP000267223"/>
    </source>
</evidence>
<feature type="transmembrane region" description="Helical" evidence="6">
    <location>
        <begin position="735"/>
        <end position="755"/>
    </location>
</feature>
<feature type="domain" description="MacB-like periplasmic core" evidence="8">
    <location>
        <begin position="21"/>
        <end position="239"/>
    </location>
</feature>
<dbReference type="GO" id="GO:0005886">
    <property type="term" value="C:plasma membrane"/>
    <property type="evidence" value="ECO:0007669"/>
    <property type="project" value="UniProtKB-SubCell"/>
</dbReference>
<dbReference type="PANTHER" id="PTHR30572">
    <property type="entry name" value="MEMBRANE COMPONENT OF TRANSPORTER-RELATED"/>
    <property type="match status" value="1"/>
</dbReference>
<dbReference type="OrthoDB" id="5933722at2"/>
<evidence type="ECO:0000259" key="7">
    <source>
        <dbReference type="Pfam" id="PF02687"/>
    </source>
</evidence>
<feature type="transmembrane region" description="Helical" evidence="6">
    <location>
        <begin position="292"/>
        <end position="318"/>
    </location>
</feature>
<evidence type="ECO:0000259" key="8">
    <source>
        <dbReference type="Pfam" id="PF12704"/>
    </source>
</evidence>
<dbReference type="InterPro" id="IPR003838">
    <property type="entry name" value="ABC3_permease_C"/>
</dbReference>
<sequence>MFRNYFLLAFRNMRKNKLHAFINILGMTVAFSCSIFISLMLYRHFTYDSFQLNKNKIYKIYNYQIGPNGEETGTSMPYPLTAALKAEDMGIARTTSILPSGRLVRYQDKTLDMPTTLVDPDFLKMFTFPVIQGNATNPLGSVSNTVLTKTTSEKLFGNEDPIGKSIEVKLDGNWYKLVVSAVVKDFPENSTIQFSLLARTELFPQYPQLRNFWDSRNHPVYVELADATSRQQLERRLRSFVNKYTPTDPAQAQKDGYRPDNNGDYYSLRLLPFSEEHFNPQLGSGGTVSKPFLYVLMLICGVIILIASFNFVNLNIGLSFTRTKEIGIRKCLGAGKKQIWLQVWGESFFMVLISMLMAIGVVSMLIGGFNQVFNAKMTTDALSEPSLIFVLVALILIVSFIASGYPSSVMSKLKTVEILKGKITVKKPGALRNALIVTQFAIAIILLCSTVIIFQQFDYLRSAPLGYNTQSIISIPLKNDDKGKQIVSQLRNQLSSQSSVISVTGSDVNLGVGEDRTTTTSVICFTYGDKNICGQFINVGFDYLKTLSISPVAGRDFSMEYAADTSAQVIATESYAAQFGKKEVAGFTYYADSTQPPIKIVGVIPDIQIKSLGAQQKPVVIYLNHGNRMGYAFIRVATSNPVATMDMVKKVYAGIEPGVVFNGSYVNENIDRLYKEEHMMATLFTIAATIAIILSCMGLFGIASIVIRQRVKEIGVRKVLGASVSKILAMVSKEFVKPVLIALLIAVPLCWWLMHTWLQHYAYRITIQWWVFIAAGLAAILITLGTISFQSIKAATANPVESLRSE</sequence>
<proteinExistence type="predicted"/>
<keyword evidence="10" id="KW-1185">Reference proteome</keyword>
<evidence type="ECO:0000256" key="6">
    <source>
        <dbReference type="SAM" id="Phobius"/>
    </source>
</evidence>
<feature type="transmembrane region" description="Helical" evidence="6">
    <location>
        <begin position="679"/>
        <end position="707"/>
    </location>
</feature>
<gene>
    <name evidence="9" type="ORF">EFY79_16455</name>
</gene>
<evidence type="ECO:0000256" key="4">
    <source>
        <dbReference type="ARBA" id="ARBA00022989"/>
    </source>
</evidence>
<keyword evidence="4 6" id="KW-1133">Transmembrane helix</keyword>
<dbReference type="PROSITE" id="PS51257">
    <property type="entry name" value="PROKAR_LIPOPROTEIN"/>
    <property type="match status" value="1"/>
</dbReference>
<protein>
    <submittedName>
        <fullName evidence="9">FtsX-like permease family protein</fullName>
    </submittedName>
</protein>
<dbReference type="RefSeq" id="WP_123121826.1">
    <property type="nucleotide sequence ID" value="NZ_RJJR01000014.1"/>
</dbReference>
<feature type="domain" description="ABC3 transporter permease C-terminal" evidence="7">
    <location>
        <begin position="298"/>
        <end position="413"/>
    </location>
</feature>
<feature type="transmembrane region" description="Helical" evidence="6">
    <location>
        <begin position="767"/>
        <end position="789"/>
    </location>
</feature>
<dbReference type="PANTHER" id="PTHR30572:SF18">
    <property type="entry name" value="ABC-TYPE MACROLIDE FAMILY EXPORT SYSTEM PERMEASE COMPONENT 2"/>
    <property type="match status" value="1"/>
</dbReference>
<dbReference type="InterPro" id="IPR025857">
    <property type="entry name" value="MacB_PCD"/>
</dbReference>
<feature type="transmembrane region" description="Helical" evidence="6">
    <location>
        <begin position="339"/>
        <end position="366"/>
    </location>
</feature>
<name>A0A3M9NA71_9BACT</name>
<dbReference type="Pfam" id="PF12704">
    <property type="entry name" value="MacB_PCD"/>
    <property type="match status" value="1"/>
</dbReference>
<evidence type="ECO:0000256" key="1">
    <source>
        <dbReference type="ARBA" id="ARBA00004651"/>
    </source>
</evidence>
<dbReference type="EMBL" id="RJJR01000014">
    <property type="protein sequence ID" value="RNI34285.1"/>
    <property type="molecule type" value="Genomic_DNA"/>
</dbReference>
<feature type="transmembrane region" description="Helical" evidence="6">
    <location>
        <begin position="386"/>
        <end position="409"/>
    </location>
</feature>
<dbReference type="InterPro" id="IPR050250">
    <property type="entry name" value="Macrolide_Exporter_MacB"/>
</dbReference>
<dbReference type="Pfam" id="PF02687">
    <property type="entry name" value="FtsX"/>
    <property type="match status" value="2"/>
</dbReference>
<dbReference type="GO" id="GO:0022857">
    <property type="term" value="F:transmembrane transporter activity"/>
    <property type="evidence" value="ECO:0007669"/>
    <property type="project" value="TreeGrafter"/>
</dbReference>
<feature type="domain" description="ABC3 transporter permease C-terminal" evidence="7">
    <location>
        <begin position="686"/>
        <end position="799"/>
    </location>
</feature>
<accession>A0A3M9NA71</accession>
<keyword evidence="2" id="KW-1003">Cell membrane</keyword>
<keyword evidence="3 6" id="KW-0812">Transmembrane</keyword>
<organism evidence="9 10">
    <name type="scientific">Hanamia caeni</name>
    <dbReference type="NCBI Taxonomy" id="2294116"/>
    <lineage>
        <taxon>Bacteria</taxon>
        <taxon>Pseudomonadati</taxon>
        <taxon>Bacteroidota</taxon>
        <taxon>Chitinophagia</taxon>
        <taxon>Chitinophagales</taxon>
        <taxon>Chitinophagaceae</taxon>
        <taxon>Hanamia</taxon>
    </lineage>
</organism>
<evidence type="ECO:0000313" key="9">
    <source>
        <dbReference type="EMBL" id="RNI34285.1"/>
    </source>
</evidence>
<comment type="subcellular location">
    <subcellularLocation>
        <location evidence="1">Cell membrane</location>
        <topology evidence="1">Multi-pass membrane protein</topology>
    </subcellularLocation>
</comment>
<dbReference type="Proteomes" id="UP000267223">
    <property type="component" value="Unassembled WGS sequence"/>
</dbReference>
<dbReference type="AlphaFoldDB" id="A0A3M9NA71"/>
<keyword evidence="5 6" id="KW-0472">Membrane</keyword>
<evidence type="ECO:0000256" key="2">
    <source>
        <dbReference type="ARBA" id="ARBA00022475"/>
    </source>
</evidence>
<comment type="caution">
    <text evidence="9">The sequence shown here is derived from an EMBL/GenBank/DDBJ whole genome shotgun (WGS) entry which is preliminary data.</text>
</comment>